<evidence type="ECO:0000313" key="2">
    <source>
        <dbReference type="EMBL" id="OGM21738.1"/>
    </source>
</evidence>
<dbReference type="CDD" id="cd03801">
    <property type="entry name" value="GT4_PimA-like"/>
    <property type="match status" value="1"/>
</dbReference>
<dbReference type="Proteomes" id="UP000178419">
    <property type="component" value="Unassembled WGS sequence"/>
</dbReference>
<comment type="caution">
    <text evidence="2">The sequence shown here is derived from an EMBL/GenBank/DDBJ whole genome shotgun (WGS) entry which is preliminary data.</text>
</comment>
<protein>
    <recommendedName>
        <fullName evidence="1">Glycosyl transferase family 1 domain-containing protein</fullName>
    </recommendedName>
</protein>
<reference evidence="2 3" key="1">
    <citation type="journal article" date="2016" name="Nat. Commun.">
        <title>Thousands of microbial genomes shed light on interconnected biogeochemical processes in an aquifer system.</title>
        <authorList>
            <person name="Anantharaman K."/>
            <person name="Brown C.T."/>
            <person name="Hug L.A."/>
            <person name="Sharon I."/>
            <person name="Castelle C.J."/>
            <person name="Probst A.J."/>
            <person name="Thomas B.C."/>
            <person name="Singh A."/>
            <person name="Wilkins M.J."/>
            <person name="Karaoz U."/>
            <person name="Brodie E.L."/>
            <person name="Williams K.H."/>
            <person name="Hubbard S.S."/>
            <person name="Banfield J.F."/>
        </authorList>
    </citation>
    <scope>NUCLEOTIDE SEQUENCE [LARGE SCALE GENOMIC DNA]</scope>
</reference>
<evidence type="ECO:0000313" key="3">
    <source>
        <dbReference type="Proteomes" id="UP000178419"/>
    </source>
</evidence>
<dbReference type="PANTHER" id="PTHR45919">
    <property type="entry name" value="GDP-MAN:MAN(3)GLCNAC(2)-PP-DOL ALPHA-1,2-MANNOSYLTRANSFERASE"/>
    <property type="match status" value="1"/>
</dbReference>
<dbReference type="Gene3D" id="3.40.50.2000">
    <property type="entry name" value="Glycogen Phosphorylase B"/>
    <property type="match status" value="1"/>
</dbReference>
<dbReference type="GO" id="GO:0006487">
    <property type="term" value="P:protein N-linked glycosylation"/>
    <property type="evidence" value="ECO:0007669"/>
    <property type="project" value="TreeGrafter"/>
</dbReference>
<organism evidence="2 3">
    <name type="scientific">Candidatus Woesebacteria bacterium RIFCSPHIGHO2_01_FULL_38_9</name>
    <dbReference type="NCBI Taxonomy" id="1802492"/>
    <lineage>
        <taxon>Bacteria</taxon>
        <taxon>Candidatus Woeseibacteriota</taxon>
    </lineage>
</organism>
<accession>A0A1F7Y523</accession>
<evidence type="ECO:0000259" key="1">
    <source>
        <dbReference type="Pfam" id="PF00534"/>
    </source>
</evidence>
<dbReference type="GO" id="GO:0004377">
    <property type="term" value="F:GDP-Man:Man(3)GlcNAc(2)-PP-Dol alpha-1,2-mannosyltransferase activity"/>
    <property type="evidence" value="ECO:0007669"/>
    <property type="project" value="InterPro"/>
</dbReference>
<name>A0A1F7Y523_9BACT</name>
<dbReference type="AlphaFoldDB" id="A0A1F7Y523"/>
<sequence>MKAAIFNPYLDTVGGGERYSMSFAKVLKDHGYEVDVQWKNSSIQNKLEMRFGINLDGFNFVKDIKRGDGYDICFWVSDGSIPLLRARKNFLHFQIPFKDVNGRSLINKMKLYRINKIICNSYFTKSFIDQEYGVESVVVYPPIDVLNIKSKRKENIILFVGRFSQLTQAKNQHILIESFKKISKKYSDWKLVLAGGTDVGVDDYVNKLRKSSKTYPVEIIENPTFDKIKILYGVSKIFWSASGYSAAVKREPTKVEHFGISVVEAMSGGVVPVVYDAGGHKEIIAEGTNGFLWKSTREFIRKTKILVNNPKLLHSLSTAGRESAKVYEYERFESEILQLI</sequence>
<proteinExistence type="predicted"/>
<dbReference type="Pfam" id="PF00534">
    <property type="entry name" value="Glycos_transf_1"/>
    <property type="match status" value="1"/>
</dbReference>
<gene>
    <name evidence="2" type="ORF">A2714_05570</name>
</gene>
<feature type="domain" description="Glycosyl transferase family 1" evidence="1">
    <location>
        <begin position="150"/>
        <end position="322"/>
    </location>
</feature>
<dbReference type="InterPro" id="IPR038013">
    <property type="entry name" value="ALG11"/>
</dbReference>
<dbReference type="SUPFAM" id="SSF53756">
    <property type="entry name" value="UDP-Glycosyltransferase/glycogen phosphorylase"/>
    <property type="match status" value="1"/>
</dbReference>
<dbReference type="PANTHER" id="PTHR45919:SF1">
    <property type="entry name" value="GDP-MAN:MAN(3)GLCNAC(2)-PP-DOL ALPHA-1,2-MANNOSYLTRANSFERASE"/>
    <property type="match status" value="1"/>
</dbReference>
<dbReference type="EMBL" id="MGGE01000008">
    <property type="protein sequence ID" value="OGM21738.1"/>
    <property type="molecule type" value="Genomic_DNA"/>
</dbReference>
<dbReference type="InterPro" id="IPR001296">
    <property type="entry name" value="Glyco_trans_1"/>
</dbReference>
<dbReference type="GO" id="GO:0016020">
    <property type="term" value="C:membrane"/>
    <property type="evidence" value="ECO:0007669"/>
    <property type="project" value="TreeGrafter"/>
</dbReference>